<dbReference type="EMBL" id="CAQQ02131243">
    <property type="status" value="NOT_ANNOTATED_CDS"/>
    <property type="molecule type" value="Genomic_DNA"/>
</dbReference>
<evidence type="ECO:0000313" key="1">
    <source>
        <dbReference type="EnsemblMetazoa" id="MESCA002525-PA"/>
    </source>
</evidence>
<accession>T1GGK4</accession>
<sequence>MPIKKKTDYVPIKCEGWDGKFVFAPGTTNNVSKVMRYNQNITNWNDFYGYCAEPPSPKVVWDGTFAKKRNRSDDSKFFAYNTEPEVLPPTWDGTFAKSGETYLKQERNQSDDSKYFSYNTEPEILPPTWDGSFKKSGETFIIPERNFSDARDYAEAKNFRS</sequence>
<dbReference type="Proteomes" id="UP000015102">
    <property type="component" value="Unassembled WGS sequence"/>
</dbReference>
<dbReference type="EMBL" id="CAQQ02131242">
    <property type="status" value="NOT_ANNOTATED_CDS"/>
    <property type="molecule type" value="Genomic_DNA"/>
</dbReference>
<name>T1GGK4_MEGSC</name>
<dbReference type="HOGENOM" id="CLU_1887868_0_0_1"/>
<dbReference type="EnsemblMetazoa" id="MESCA002525-RA">
    <property type="protein sequence ID" value="MESCA002525-PA"/>
    <property type="gene ID" value="MESCA002525"/>
</dbReference>
<reference evidence="2" key="1">
    <citation type="submission" date="2013-02" db="EMBL/GenBank/DDBJ databases">
        <authorList>
            <person name="Hughes D."/>
        </authorList>
    </citation>
    <scope>NUCLEOTIDE SEQUENCE</scope>
    <source>
        <strain>Durham</strain>
        <strain evidence="2">NC isolate 2 -- Noor lab</strain>
    </source>
</reference>
<reference evidence="1" key="2">
    <citation type="submission" date="2015-06" db="UniProtKB">
        <authorList>
            <consortium name="EnsemblMetazoa"/>
        </authorList>
    </citation>
    <scope>IDENTIFICATION</scope>
</reference>
<proteinExistence type="predicted"/>
<keyword evidence="2" id="KW-1185">Reference proteome</keyword>
<protein>
    <submittedName>
        <fullName evidence="1">Uncharacterized protein</fullName>
    </submittedName>
</protein>
<dbReference type="OMA" id="PPTWSGE"/>
<evidence type="ECO:0000313" key="2">
    <source>
        <dbReference type="Proteomes" id="UP000015102"/>
    </source>
</evidence>
<organism evidence="1 2">
    <name type="scientific">Megaselia scalaris</name>
    <name type="common">Humpbacked fly</name>
    <name type="synonym">Phora scalaris</name>
    <dbReference type="NCBI Taxonomy" id="36166"/>
    <lineage>
        <taxon>Eukaryota</taxon>
        <taxon>Metazoa</taxon>
        <taxon>Ecdysozoa</taxon>
        <taxon>Arthropoda</taxon>
        <taxon>Hexapoda</taxon>
        <taxon>Insecta</taxon>
        <taxon>Pterygota</taxon>
        <taxon>Neoptera</taxon>
        <taxon>Endopterygota</taxon>
        <taxon>Diptera</taxon>
        <taxon>Brachycera</taxon>
        <taxon>Muscomorpha</taxon>
        <taxon>Platypezoidea</taxon>
        <taxon>Phoridae</taxon>
        <taxon>Megaseliini</taxon>
        <taxon>Megaselia</taxon>
    </lineage>
</organism>
<dbReference type="AlphaFoldDB" id="T1GGK4"/>